<dbReference type="SMART" id="SM00530">
    <property type="entry name" value="HTH_XRE"/>
    <property type="match status" value="1"/>
</dbReference>
<dbReference type="EMBL" id="VSSQ01000501">
    <property type="protein sequence ID" value="MPL96235.1"/>
    <property type="molecule type" value="Genomic_DNA"/>
</dbReference>
<evidence type="ECO:0000256" key="1">
    <source>
        <dbReference type="ARBA" id="ARBA00023125"/>
    </source>
</evidence>
<reference evidence="3" key="1">
    <citation type="submission" date="2019-08" db="EMBL/GenBank/DDBJ databases">
        <authorList>
            <person name="Kucharzyk K."/>
            <person name="Murdoch R.W."/>
            <person name="Higgins S."/>
            <person name="Loffler F."/>
        </authorList>
    </citation>
    <scope>NUCLEOTIDE SEQUENCE</scope>
</reference>
<proteinExistence type="predicted"/>
<dbReference type="GO" id="GO:0003677">
    <property type="term" value="F:DNA binding"/>
    <property type="evidence" value="ECO:0007669"/>
    <property type="project" value="UniProtKB-KW"/>
</dbReference>
<dbReference type="CDD" id="cd00093">
    <property type="entry name" value="HTH_XRE"/>
    <property type="match status" value="1"/>
</dbReference>
<dbReference type="PANTHER" id="PTHR46558:SF4">
    <property type="entry name" value="DNA-BIDING PHAGE PROTEIN"/>
    <property type="match status" value="1"/>
</dbReference>
<dbReference type="Gene3D" id="1.10.260.40">
    <property type="entry name" value="lambda repressor-like DNA-binding domains"/>
    <property type="match status" value="1"/>
</dbReference>
<evidence type="ECO:0000313" key="3">
    <source>
        <dbReference type="EMBL" id="MPL96235.1"/>
    </source>
</evidence>
<dbReference type="SUPFAM" id="SSF47413">
    <property type="entry name" value="lambda repressor-like DNA-binding domains"/>
    <property type="match status" value="1"/>
</dbReference>
<organism evidence="3">
    <name type="scientific">bioreactor metagenome</name>
    <dbReference type="NCBI Taxonomy" id="1076179"/>
    <lineage>
        <taxon>unclassified sequences</taxon>
        <taxon>metagenomes</taxon>
        <taxon>ecological metagenomes</taxon>
    </lineage>
</organism>
<dbReference type="PANTHER" id="PTHR46558">
    <property type="entry name" value="TRACRIPTIONAL REGULATORY PROTEIN-RELATED-RELATED"/>
    <property type="match status" value="1"/>
</dbReference>
<evidence type="ECO:0000259" key="2">
    <source>
        <dbReference type="PROSITE" id="PS50943"/>
    </source>
</evidence>
<gene>
    <name evidence="3" type="ORF">SDC9_42410</name>
</gene>
<comment type="caution">
    <text evidence="3">The sequence shown here is derived from an EMBL/GenBank/DDBJ whole genome shotgun (WGS) entry which is preliminary data.</text>
</comment>
<dbReference type="InterPro" id="IPR010982">
    <property type="entry name" value="Lambda_DNA-bd_dom_sf"/>
</dbReference>
<accession>A0A644VXP1</accession>
<dbReference type="AlphaFoldDB" id="A0A644VXP1"/>
<keyword evidence="1" id="KW-0238">DNA-binding</keyword>
<name>A0A644VXP1_9ZZZZ</name>
<dbReference type="Pfam" id="PF01381">
    <property type="entry name" value="HTH_3"/>
    <property type="match status" value="1"/>
</dbReference>
<dbReference type="PROSITE" id="PS50943">
    <property type="entry name" value="HTH_CROC1"/>
    <property type="match status" value="1"/>
</dbReference>
<sequence length="142" mass="15742">MGFKEKLKEKRVEANLTQVQLAEKISVTARTIQNYELGTRKPTKYAIVEQLASALNTTAEYLLGQSGILVLDAQEKGGSKAAKDIDELVGEVTGMFAGGHLDDESLDGAMKALNNAYWIAKEKNKKYTPKKYRSEAEKDEKE</sequence>
<protein>
    <recommendedName>
        <fullName evidence="2">HTH cro/C1-type domain-containing protein</fullName>
    </recommendedName>
</protein>
<feature type="domain" description="HTH cro/C1-type" evidence="2">
    <location>
        <begin position="7"/>
        <end position="62"/>
    </location>
</feature>
<dbReference type="InterPro" id="IPR001387">
    <property type="entry name" value="Cro/C1-type_HTH"/>
</dbReference>